<name>A0A0C9VMX5_SPHS4</name>
<organism evidence="1 2">
    <name type="scientific">Sphaerobolus stellatus (strain SS14)</name>
    <dbReference type="NCBI Taxonomy" id="990650"/>
    <lineage>
        <taxon>Eukaryota</taxon>
        <taxon>Fungi</taxon>
        <taxon>Dikarya</taxon>
        <taxon>Basidiomycota</taxon>
        <taxon>Agaricomycotina</taxon>
        <taxon>Agaricomycetes</taxon>
        <taxon>Phallomycetidae</taxon>
        <taxon>Geastrales</taxon>
        <taxon>Sphaerobolaceae</taxon>
        <taxon>Sphaerobolus</taxon>
    </lineage>
</organism>
<gene>
    <name evidence="1" type="ORF">M422DRAFT_170046</name>
</gene>
<dbReference type="EMBL" id="KN837124">
    <property type="protein sequence ID" value="KIJ43262.1"/>
    <property type="molecule type" value="Genomic_DNA"/>
</dbReference>
<protein>
    <submittedName>
        <fullName evidence="1">Uncharacterized protein</fullName>
    </submittedName>
</protein>
<dbReference type="AlphaFoldDB" id="A0A0C9VMX5"/>
<dbReference type="Proteomes" id="UP000054279">
    <property type="component" value="Unassembled WGS sequence"/>
</dbReference>
<accession>A0A0C9VMX5</accession>
<sequence length="97" mass="11131">VVYGIQIKPKKDLYLVNAYEVVCSVDEAGTPGRFLADMLPWMKHIPAWLPGAEFQKKAATWRQMAQDLLDLPFQETKSRMVCSAYIYIYIFAKANDL</sequence>
<evidence type="ECO:0000313" key="2">
    <source>
        <dbReference type="Proteomes" id="UP000054279"/>
    </source>
</evidence>
<dbReference type="HOGENOM" id="CLU_180933_0_0_1"/>
<keyword evidence="2" id="KW-1185">Reference proteome</keyword>
<feature type="non-terminal residue" evidence="1">
    <location>
        <position position="1"/>
    </location>
</feature>
<evidence type="ECO:0000313" key="1">
    <source>
        <dbReference type="EMBL" id="KIJ43262.1"/>
    </source>
</evidence>
<reference evidence="1 2" key="1">
    <citation type="submission" date="2014-06" db="EMBL/GenBank/DDBJ databases">
        <title>Evolutionary Origins and Diversification of the Mycorrhizal Mutualists.</title>
        <authorList>
            <consortium name="DOE Joint Genome Institute"/>
            <consortium name="Mycorrhizal Genomics Consortium"/>
            <person name="Kohler A."/>
            <person name="Kuo A."/>
            <person name="Nagy L.G."/>
            <person name="Floudas D."/>
            <person name="Copeland A."/>
            <person name="Barry K.W."/>
            <person name="Cichocki N."/>
            <person name="Veneault-Fourrey C."/>
            <person name="LaButti K."/>
            <person name="Lindquist E.A."/>
            <person name="Lipzen A."/>
            <person name="Lundell T."/>
            <person name="Morin E."/>
            <person name="Murat C."/>
            <person name="Riley R."/>
            <person name="Ohm R."/>
            <person name="Sun H."/>
            <person name="Tunlid A."/>
            <person name="Henrissat B."/>
            <person name="Grigoriev I.V."/>
            <person name="Hibbett D.S."/>
            <person name="Martin F."/>
        </authorList>
    </citation>
    <scope>NUCLEOTIDE SEQUENCE [LARGE SCALE GENOMIC DNA]</scope>
    <source>
        <strain evidence="1 2">SS14</strain>
    </source>
</reference>
<dbReference type="OrthoDB" id="1055148at2759"/>
<proteinExistence type="predicted"/>